<dbReference type="Gene3D" id="3.30.70.330">
    <property type="match status" value="1"/>
</dbReference>
<dbReference type="InterPro" id="IPR050907">
    <property type="entry name" value="SRSF"/>
</dbReference>
<evidence type="ECO:0000259" key="6">
    <source>
        <dbReference type="PROSITE" id="PS50102"/>
    </source>
</evidence>
<proteinExistence type="predicted"/>
<dbReference type="InterPro" id="IPR035979">
    <property type="entry name" value="RBD_domain_sf"/>
</dbReference>
<keyword evidence="3" id="KW-0508">mRNA splicing</keyword>
<dbReference type="InterPro" id="IPR012677">
    <property type="entry name" value="Nucleotide-bd_a/b_plait_sf"/>
</dbReference>
<accession>A0AAN8ZBQ8</accession>
<dbReference type="SMART" id="SM00360">
    <property type="entry name" value="RRM"/>
    <property type="match status" value="1"/>
</dbReference>
<keyword evidence="2" id="KW-0747">Spliceosome</keyword>
<protein>
    <submittedName>
        <fullName evidence="7">RNA recognition motif domain</fullName>
    </submittedName>
</protein>
<evidence type="ECO:0000256" key="4">
    <source>
        <dbReference type="PROSITE-ProRule" id="PRU00176"/>
    </source>
</evidence>
<dbReference type="InterPro" id="IPR000504">
    <property type="entry name" value="RRM_dom"/>
</dbReference>
<dbReference type="SUPFAM" id="SSF54928">
    <property type="entry name" value="RNA-binding domain, RBD"/>
    <property type="match status" value="1"/>
</dbReference>
<dbReference type="AlphaFoldDB" id="A0AAN8ZBQ8"/>
<keyword evidence="8" id="KW-1185">Reference proteome</keyword>
<keyword evidence="4" id="KW-0694">RNA-binding</keyword>
<evidence type="ECO:0000256" key="1">
    <source>
        <dbReference type="ARBA" id="ARBA00022664"/>
    </source>
</evidence>
<evidence type="ECO:0000313" key="8">
    <source>
        <dbReference type="Proteomes" id="UP001370490"/>
    </source>
</evidence>
<evidence type="ECO:0000313" key="7">
    <source>
        <dbReference type="EMBL" id="KAK6931997.1"/>
    </source>
</evidence>
<dbReference type="PANTHER" id="PTHR23147">
    <property type="entry name" value="SERINE/ARGININE RICH SPLICING FACTOR"/>
    <property type="match status" value="1"/>
</dbReference>
<reference evidence="7 8" key="1">
    <citation type="submission" date="2023-12" db="EMBL/GenBank/DDBJ databases">
        <title>A high-quality genome assembly for Dillenia turbinata (Dilleniales).</title>
        <authorList>
            <person name="Chanderbali A."/>
        </authorList>
    </citation>
    <scope>NUCLEOTIDE SEQUENCE [LARGE SCALE GENOMIC DNA]</scope>
    <source>
        <strain evidence="7">LSX21</strain>
        <tissue evidence="7">Leaf</tissue>
    </source>
</reference>
<sequence>MAMRPIFYGNLEYEARQSDIELLFRKYGKVDRVDMKSGFAFVYKDDERDTEDTIRRLNKTASGRKRLGLHVDWTKQDHDSRRDALTSTSPVSMATTRDMGGRKIGDA</sequence>
<name>A0AAN8ZBQ8_9MAGN</name>
<evidence type="ECO:0000256" key="3">
    <source>
        <dbReference type="ARBA" id="ARBA00023187"/>
    </source>
</evidence>
<dbReference type="GO" id="GO:0005681">
    <property type="term" value="C:spliceosomal complex"/>
    <property type="evidence" value="ECO:0007669"/>
    <property type="project" value="UniProtKB-KW"/>
</dbReference>
<evidence type="ECO:0000256" key="2">
    <source>
        <dbReference type="ARBA" id="ARBA00022728"/>
    </source>
</evidence>
<dbReference type="GO" id="GO:0003723">
    <property type="term" value="F:RNA binding"/>
    <property type="evidence" value="ECO:0007669"/>
    <property type="project" value="UniProtKB-UniRule"/>
</dbReference>
<dbReference type="Pfam" id="PF00076">
    <property type="entry name" value="RRM_1"/>
    <property type="match status" value="1"/>
</dbReference>
<dbReference type="PROSITE" id="PS50102">
    <property type="entry name" value="RRM"/>
    <property type="match status" value="1"/>
</dbReference>
<dbReference type="GO" id="GO:0008380">
    <property type="term" value="P:RNA splicing"/>
    <property type="evidence" value="ECO:0007669"/>
    <property type="project" value="UniProtKB-KW"/>
</dbReference>
<keyword evidence="1" id="KW-0507">mRNA processing</keyword>
<feature type="region of interest" description="Disordered" evidence="5">
    <location>
        <begin position="77"/>
        <end position="107"/>
    </location>
</feature>
<dbReference type="Proteomes" id="UP001370490">
    <property type="component" value="Unassembled WGS sequence"/>
</dbReference>
<feature type="compositionally biased region" description="Polar residues" evidence="5">
    <location>
        <begin position="85"/>
        <end position="95"/>
    </location>
</feature>
<gene>
    <name evidence="7" type="ORF">RJ641_001621</name>
</gene>
<organism evidence="7 8">
    <name type="scientific">Dillenia turbinata</name>
    <dbReference type="NCBI Taxonomy" id="194707"/>
    <lineage>
        <taxon>Eukaryota</taxon>
        <taxon>Viridiplantae</taxon>
        <taxon>Streptophyta</taxon>
        <taxon>Embryophyta</taxon>
        <taxon>Tracheophyta</taxon>
        <taxon>Spermatophyta</taxon>
        <taxon>Magnoliopsida</taxon>
        <taxon>eudicotyledons</taxon>
        <taxon>Gunneridae</taxon>
        <taxon>Pentapetalae</taxon>
        <taxon>Dilleniales</taxon>
        <taxon>Dilleniaceae</taxon>
        <taxon>Dillenia</taxon>
    </lineage>
</organism>
<dbReference type="EMBL" id="JBAMMX010000010">
    <property type="protein sequence ID" value="KAK6931997.1"/>
    <property type="molecule type" value="Genomic_DNA"/>
</dbReference>
<dbReference type="GO" id="GO:0006397">
    <property type="term" value="P:mRNA processing"/>
    <property type="evidence" value="ECO:0007669"/>
    <property type="project" value="UniProtKB-KW"/>
</dbReference>
<evidence type="ECO:0000256" key="5">
    <source>
        <dbReference type="SAM" id="MobiDB-lite"/>
    </source>
</evidence>
<feature type="domain" description="RRM" evidence="6">
    <location>
        <begin position="4"/>
        <end position="76"/>
    </location>
</feature>
<comment type="caution">
    <text evidence="7">The sequence shown here is derived from an EMBL/GenBank/DDBJ whole genome shotgun (WGS) entry which is preliminary data.</text>
</comment>